<evidence type="ECO:0000313" key="2">
    <source>
        <dbReference type="EMBL" id="QXP44090.1"/>
    </source>
</evidence>
<name>A0AAE7SQJ3_9CAUD</name>
<keyword evidence="3" id="KW-1185">Reference proteome</keyword>
<accession>A0AAE7SQJ3</accession>
<evidence type="ECO:0000256" key="1">
    <source>
        <dbReference type="SAM" id="Phobius"/>
    </source>
</evidence>
<keyword evidence="1" id="KW-0472">Membrane</keyword>
<sequence>MLTLTFAAVAMTLTVLFIFARLHLLRFLGYATVADVVFSVSLFYVFAGTFSGIVASALSGLFMTGALSFLRRVLGYERLVWVRWYKLPRWKYSAPVWTIAGLTSKLTEKVHV</sequence>
<evidence type="ECO:0000313" key="3">
    <source>
        <dbReference type="Proteomes" id="UP000827160"/>
    </source>
</evidence>
<keyword evidence="1" id="KW-1133">Transmembrane helix</keyword>
<reference evidence="2" key="1">
    <citation type="submission" date="2021-06" db="EMBL/GenBank/DDBJ databases">
        <authorList>
            <person name="Nair S."/>
        </authorList>
    </citation>
    <scope>NUCLEOTIDE SEQUENCE</scope>
</reference>
<organism evidence="2 3">
    <name type="scientific">Stappia phage SI01</name>
    <dbReference type="NCBI Taxonomy" id="2847766"/>
    <lineage>
        <taxon>Viruses</taxon>
        <taxon>Duplodnaviria</taxon>
        <taxon>Heunggongvirae</taxon>
        <taxon>Uroviricota</taxon>
        <taxon>Caudoviricetes</taxon>
        <taxon>Autographivirales</taxon>
        <taxon>Dunnvirinae</taxon>
        <taxon>Songlingvirus</taxon>
        <taxon>Songlingvirus SI01</taxon>
    </lineage>
</organism>
<proteinExistence type="predicted"/>
<dbReference type="Proteomes" id="UP000827160">
    <property type="component" value="Segment"/>
</dbReference>
<protein>
    <submittedName>
        <fullName evidence="2">Uncharacterized protein</fullName>
    </submittedName>
</protein>
<feature type="transmembrane region" description="Helical" evidence="1">
    <location>
        <begin position="6"/>
        <end position="22"/>
    </location>
</feature>
<dbReference type="EMBL" id="MZ462995">
    <property type="protein sequence ID" value="QXP44090.1"/>
    <property type="molecule type" value="Genomic_DNA"/>
</dbReference>
<keyword evidence="1" id="KW-0812">Transmembrane</keyword>